<dbReference type="AlphaFoldDB" id="A0AAD7JCA6"/>
<proteinExistence type="predicted"/>
<organism evidence="1 2">
    <name type="scientific">Mycena maculata</name>
    <dbReference type="NCBI Taxonomy" id="230809"/>
    <lineage>
        <taxon>Eukaryota</taxon>
        <taxon>Fungi</taxon>
        <taxon>Dikarya</taxon>
        <taxon>Basidiomycota</taxon>
        <taxon>Agaricomycotina</taxon>
        <taxon>Agaricomycetes</taxon>
        <taxon>Agaricomycetidae</taxon>
        <taxon>Agaricales</taxon>
        <taxon>Marasmiineae</taxon>
        <taxon>Mycenaceae</taxon>
        <taxon>Mycena</taxon>
    </lineage>
</organism>
<evidence type="ECO:0000313" key="1">
    <source>
        <dbReference type="EMBL" id="KAJ7760219.1"/>
    </source>
</evidence>
<name>A0AAD7JCA6_9AGAR</name>
<keyword evidence="2" id="KW-1185">Reference proteome</keyword>
<accession>A0AAD7JCA6</accession>
<dbReference type="EMBL" id="JARJLG010000049">
    <property type="protein sequence ID" value="KAJ7760219.1"/>
    <property type="molecule type" value="Genomic_DNA"/>
</dbReference>
<comment type="caution">
    <text evidence="1">The sequence shown here is derived from an EMBL/GenBank/DDBJ whole genome shotgun (WGS) entry which is preliminary data.</text>
</comment>
<dbReference type="Proteomes" id="UP001215280">
    <property type="component" value="Unassembled WGS sequence"/>
</dbReference>
<reference evidence="1" key="1">
    <citation type="submission" date="2023-03" db="EMBL/GenBank/DDBJ databases">
        <title>Massive genome expansion in bonnet fungi (Mycena s.s.) driven by repeated elements and novel gene families across ecological guilds.</title>
        <authorList>
            <consortium name="Lawrence Berkeley National Laboratory"/>
            <person name="Harder C.B."/>
            <person name="Miyauchi S."/>
            <person name="Viragh M."/>
            <person name="Kuo A."/>
            <person name="Thoen E."/>
            <person name="Andreopoulos B."/>
            <person name="Lu D."/>
            <person name="Skrede I."/>
            <person name="Drula E."/>
            <person name="Henrissat B."/>
            <person name="Morin E."/>
            <person name="Kohler A."/>
            <person name="Barry K."/>
            <person name="LaButti K."/>
            <person name="Morin E."/>
            <person name="Salamov A."/>
            <person name="Lipzen A."/>
            <person name="Mereny Z."/>
            <person name="Hegedus B."/>
            <person name="Baldrian P."/>
            <person name="Stursova M."/>
            <person name="Weitz H."/>
            <person name="Taylor A."/>
            <person name="Grigoriev I.V."/>
            <person name="Nagy L.G."/>
            <person name="Martin F."/>
            <person name="Kauserud H."/>
        </authorList>
    </citation>
    <scope>NUCLEOTIDE SEQUENCE</scope>
    <source>
        <strain evidence="1">CBHHK188m</strain>
    </source>
</reference>
<evidence type="ECO:0000313" key="2">
    <source>
        <dbReference type="Proteomes" id="UP001215280"/>
    </source>
</evidence>
<gene>
    <name evidence="1" type="ORF">DFH07DRAFT_431041</name>
</gene>
<sequence length="290" mass="32704">MQMKRHLAPCQPRTSAYLANQDARLRQALCPKEKIGLRFPWDTLFFSGPMTDSVSHEKTDLFRPWDTLPFRAYGPRLSIASHLRAPVQGYLTAWDCLPPRACLCTCRHSSWLLRYCAVLCPLFLTLCSLSPRIQRITFTAIFCWPLQARQILCLFRSQVAFIKMDARAMSSHPKVELCCSTLRLGKQSFTGLRVPAPHVPQYAESASNAVCGAGHMHILALHPPCSAPRHQHLSKPVLCVKLSSPHSEIDQGCARLWCALSSHRTSASFRSISPICEFSQKCFDWDPLLL</sequence>
<protein>
    <submittedName>
        <fullName evidence="1">Uncharacterized protein</fullName>
    </submittedName>
</protein>